<evidence type="ECO:0000256" key="6">
    <source>
        <dbReference type="ARBA" id="ARBA00022989"/>
    </source>
</evidence>
<keyword evidence="6 8" id="KW-1133">Transmembrane helix</keyword>
<keyword evidence="11" id="KW-1185">Reference proteome</keyword>
<keyword evidence="7 8" id="KW-0472">Membrane</keyword>
<evidence type="ECO:0000256" key="2">
    <source>
        <dbReference type="ARBA" id="ARBA00022448"/>
    </source>
</evidence>
<keyword evidence="5 8" id="KW-0812">Transmembrane</keyword>
<evidence type="ECO:0000256" key="4">
    <source>
        <dbReference type="ARBA" id="ARBA00022519"/>
    </source>
</evidence>
<comment type="caution">
    <text evidence="10">The sequence shown here is derived from an EMBL/GenBank/DDBJ whole genome shotgun (WGS) entry which is preliminary data.</text>
</comment>
<comment type="subcellular location">
    <subcellularLocation>
        <location evidence="1">Cell inner membrane</location>
        <topology evidence="1">Multi-pass membrane protein</topology>
    </subcellularLocation>
    <subcellularLocation>
        <location evidence="8">Cell membrane</location>
        <topology evidence="8">Multi-pass membrane protein</topology>
    </subcellularLocation>
</comment>
<dbReference type="Pfam" id="PF00528">
    <property type="entry name" value="BPD_transp_1"/>
    <property type="match status" value="1"/>
</dbReference>
<accession>A0A261S666</accession>
<feature type="transmembrane region" description="Helical" evidence="8">
    <location>
        <begin position="195"/>
        <end position="219"/>
    </location>
</feature>
<organism evidence="10 11">
    <name type="scientific">Bordetella genomosp. 10</name>
    <dbReference type="NCBI Taxonomy" id="1416804"/>
    <lineage>
        <taxon>Bacteria</taxon>
        <taxon>Pseudomonadati</taxon>
        <taxon>Pseudomonadota</taxon>
        <taxon>Betaproteobacteria</taxon>
        <taxon>Burkholderiales</taxon>
        <taxon>Alcaligenaceae</taxon>
        <taxon>Bordetella</taxon>
    </lineage>
</organism>
<evidence type="ECO:0000256" key="8">
    <source>
        <dbReference type="RuleBase" id="RU363032"/>
    </source>
</evidence>
<proteinExistence type="inferred from homology"/>
<dbReference type="Proteomes" id="UP000216020">
    <property type="component" value="Unassembled WGS sequence"/>
</dbReference>
<feature type="domain" description="ABC transmembrane type-1" evidence="9">
    <location>
        <begin position="80"/>
        <end position="270"/>
    </location>
</feature>
<protein>
    <submittedName>
        <fullName evidence="10">ABC transporter permease</fullName>
    </submittedName>
</protein>
<dbReference type="SUPFAM" id="SSF161098">
    <property type="entry name" value="MetI-like"/>
    <property type="match status" value="1"/>
</dbReference>
<evidence type="ECO:0000256" key="1">
    <source>
        <dbReference type="ARBA" id="ARBA00004429"/>
    </source>
</evidence>
<dbReference type="GO" id="GO:0055085">
    <property type="term" value="P:transmembrane transport"/>
    <property type="evidence" value="ECO:0007669"/>
    <property type="project" value="InterPro"/>
</dbReference>
<feature type="transmembrane region" description="Helical" evidence="8">
    <location>
        <begin position="28"/>
        <end position="49"/>
    </location>
</feature>
<feature type="transmembrane region" description="Helical" evidence="8">
    <location>
        <begin position="85"/>
        <end position="107"/>
    </location>
</feature>
<feature type="transmembrane region" description="Helical" evidence="8">
    <location>
        <begin position="145"/>
        <end position="165"/>
    </location>
</feature>
<feature type="transmembrane region" description="Helical" evidence="8">
    <location>
        <begin position="119"/>
        <end position="139"/>
    </location>
</feature>
<dbReference type="EMBL" id="NEVM01000005">
    <property type="protein sequence ID" value="OZI32280.1"/>
    <property type="molecule type" value="Genomic_DNA"/>
</dbReference>
<comment type="similarity">
    <text evidence="8">Belongs to the binding-protein-dependent transport system permease family.</text>
</comment>
<keyword evidence="2 8" id="KW-0813">Transport</keyword>
<dbReference type="Gene3D" id="1.10.3720.10">
    <property type="entry name" value="MetI-like"/>
    <property type="match status" value="1"/>
</dbReference>
<sequence length="307" mass="31526">MTATTSSGRPAVPAPAAAPPGDKLAFRLGLSATLAVAAFLIGPVVLSVLAGLTKNYFVGLSSGLTLRWVAQVWDLYASTIWRSLLVAAATLAVCLLAGVPAAWALTLKRGRVARAFEELLTLPVAVPGLATALALIVSWGTVGDLRGSVAFIVIGHVLFTLPFMVRAAAASMATGGLAALDEAAATLGASRLQRFLHIVVPNAAPGILTGALTVLTLSVGEFNLTWLLHTPLTQTLPVGLADSYASMRLEVASAYTLVFLLMLLPLLLGLQWLAARAAGERRAAPWTAAADAAAHAAPAPASSKDSP</sequence>
<keyword evidence="3" id="KW-1003">Cell membrane</keyword>
<dbReference type="PROSITE" id="PS50928">
    <property type="entry name" value="ABC_TM1"/>
    <property type="match status" value="1"/>
</dbReference>
<evidence type="ECO:0000313" key="10">
    <source>
        <dbReference type="EMBL" id="OZI32280.1"/>
    </source>
</evidence>
<dbReference type="PANTHER" id="PTHR43357:SF4">
    <property type="entry name" value="INNER MEMBRANE ABC TRANSPORTER PERMEASE PROTEIN YDCV"/>
    <property type="match status" value="1"/>
</dbReference>
<evidence type="ECO:0000256" key="3">
    <source>
        <dbReference type="ARBA" id="ARBA00022475"/>
    </source>
</evidence>
<keyword evidence="4" id="KW-0997">Cell inner membrane</keyword>
<evidence type="ECO:0000256" key="5">
    <source>
        <dbReference type="ARBA" id="ARBA00022692"/>
    </source>
</evidence>
<dbReference type="InterPro" id="IPR000515">
    <property type="entry name" value="MetI-like"/>
</dbReference>
<evidence type="ECO:0000256" key="7">
    <source>
        <dbReference type="ARBA" id="ARBA00023136"/>
    </source>
</evidence>
<reference evidence="11" key="1">
    <citation type="submission" date="2017-05" db="EMBL/GenBank/DDBJ databases">
        <title>Complete and WGS of Bordetella genogroups.</title>
        <authorList>
            <person name="Spilker T."/>
            <person name="Lipuma J."/>
        </authorList>
    </citation>
    <scope>NUCLEOTIDE SEQUENCE [LARGE SCALE GENOMIC DNA]</scope>
    <source>
        <strain evidence="11">AU16122</strain>
    </source>
</reference>
<gene>
    <name evidence="10" type="ORF">CAL29_31195</name>
</gene>
<dbReference type="AlphaFoldDB" id="A0A261S666"/>
<dbReference type="CDD" id="cd06261">
    <property type="entry name" value="TM_PBP2"/>
    <property type="match status" value="1"/>
</dbReference>
<feature type="transmembrane region" description="Helical" evidence="8">
    <location>
        <begin position="252"/>
        <end position="273"/>
    </location>
</feature>
<dbReference type="OrthoDB" id="27542at2"/>
<dbReference type="GO" id="GO:0005886">
    <property type="term" value="C:plasma membrane"/>
    <property type="evidence" value="ECO:0007669"/>
    <property type="project" value="UniProtKB-SubCell"/>
</dbReference>
<evidence type="ECO:0000259" key="9">
    <source>
        <dbReference type="PROSITE" id="PS50928"/>
    </source>
</evidence>
<dbReference type="PANTHER" id="PTHR43357">
    <property type="entry name" value="INNER MEMBRANE ABC TRANSPORTER PERMEASE PROTEIN YDCV"/>
    <property type="match status" value="1"/>
</dbReference>
<dbReference type="InterPro" id="IPR035906">
    <property type="entry name" value="MetI-like_sf"/>
</dbReference>
<evidence type="ECO:0000313" key="11">
    <source>
        <dbReference type="Proteomes" id="UP000216020"/>
    </source>
</evidence>
<name>A0A261S666_9BORD</name>
<dbReference type="RefSeq" id="WP_094856676.1">
    <property type="nucleotide sequence ID" value="NZ_NEVM01000005.1"/>
</dbReference>